<proteinExistence type="predicted"/>
<reference evidence="1" key="1">
    <citation type="submission" date="2023-06" db="EMBL/GenBank/DDBJ databases">
        <title>Egi l300058.</title>
        <authorList>
            <person name="Gao L."/>
            <person name="Fang B.-Z."/>
            <person name="Li W.-J."/>
        </authorList>
    </citation>
    <scope>NUCLEOTIDE SEQUENCE</scope>
    <source>
        <strain evidence="1">EGI L300058</strain>
    </source>
</reference>
<comment type="caution">
    <text evidence="1">The sequence shown here is derived from an EMBL/GenBank/DDBJ whole genome shotgun (WGS) entry which is preliminary data.</text>
</comment>
<dbReference type="EMBL" id="JAUHQA010000001">
    <property type="protein sequence ID" value="MDN4480130.1"/>
    <property type="molecule type" value="Genomic_DNA"/>
</dbReference>
<organism evidence="1 2">
    <name type="scientific">Demequina muriae</name>
    <dbReference type="NCBI Taxonomy" id="3051664"/>
    <lineage>
        <taxon>Bacteria</taxon>
        <taxon>Bacillati</taxon>
        <taxon>Actinomycetota</taxon>
        <taxon>Actinomycetes</taxon>
        <taxon>Micrococcales</taxon>
        <taxon>Demequinaceae</taxon>
        <taxon>Demequina</taxon>
    </lineage>
</organism>
<dbReference type="CDD" id="cd01983">
    <property type="entry name" value="SIMIBI"/>
    <property type="match status" value="1"/>
</dbReference>
<dbReference type="InterPro" id="IPR027417">
    <property type="entry name" value="P-loop_NTPase"/>
</dbReference>
<evidence type="ECO:0000313" key="1">
    <source>
        <dbReference type="EMBL" id="MDN4480130.1"/>
    </source>
</evidence>
<gene>
    <name evidence="1" type="ORF">QQX02_04240</name>
</gene>
<dbReference type="RefSeq" id="WP_301141434.1">
    <property type="nucleotide sequence ID" value="NZ_JAUHQA010000001.1"/>
</dbReference>
<sequence length="347" mass="39674">MKSEWSIHPELQIGVRADRKRYHDYFANEYDRVSTSTGDSPLKISANIVSQLPTAQPGDIVRELEFKKFFHYEYLIRGLHSDHVEIFFRDHPAARVYTNVVTLFLQAQVIEPIAYYKLLEQGVLFMHAAGVTKGRSAYVFPAFGGTGKTTLTLGLLGEGMRVLGDDLLLVDTATGMVRPYLRPLHLFAYNVTSLRGARLPWAIRAQVRMKDFMRAVLERTTKQEFLISTRVHAEELYPDFRVGKKRAMARIVFLIKEGEDFELSTETDADEIVDRILQSEDLNDSLYQNILEPGEIDRCVALERDVIGRAIRLVDTVSFVNTRRLDFSDLSDFRDWLVSDGESATTR</sequence>
<name>A0ABT8GFC6_9MICO</name>
<evidence type="ECO:0008006" key="3">
    <source>
        <dbReference type="Google" id="ProtNLM"/>
    </source>
</evidence>
<evidence type="ECO:0000313" key="2">
    <source>
        <dbReference type="Proteomes" id="UP001172708"/>
    </source>
</evidence>
<accession>A0ABT8GFC6</accession>
<keyword evidence="2" id="KW-1185">Reference proteome</keyword>
<dbReference type="SUPFAM" id="SSF53795">
    <property type="entry name" value="PEP carboxykinase-like"/>
    <property type="match status" value="1"/>
</dbReference>
<dbReference type="Proteomes" id="UP001172708">
    <property type="component" value="Unassembled WGS sequence"/>
</dbReference>
<protein>
    <recommendedName>
        <fullName evidence="3">HPr kinase</fullName>
    </recommendedName>
</protein>
<dbReference type="Gene3D" id="3.40.50.300">
    <property type="entry name" value="P-loop containing nucleotide triphosphate hydrolases"/>
    <property type="match status" value="1"/>
</dbReference>